<evidence type="ECO:0000256" key="2">
    <source>
        <dbReference type="ARBA" id="ARBA00022723"/>
    </source>
</evidence>
<dbReference type="Pfam" id="PF07624">
    <property type="entry name" value="PSD2"/>
    <property type="match status" value="1"/>
</dbReference>
<evidence type="ECO:0000256" key="5">
    <source>
        <dbReference type="SAM" id="SignalP"/>
    </source>
</evidence>
<dbReference type="Pfam" id="PF07627">
    <property type="entry name" value="PSCyt3"/>
    <property type="match status" value="1"/>
</dbReference>
<dbReference type="KEGG" id="lcre:Pla8534_18210"/>
<feature type="chain" id="PRO_5021800753" evidence="5">
    <location>
        <begin position="23"/>
        <end position="733"/>
    </location>
</feature>
<protein>
    <submittedName>
        <fullName evidence="7">Planctomycete cytochrome C</fullName>
    </submittedName>
</protein>
<evidence type="ECO:0000256" key="4">
    <source>
        <dbReference type="PROSITE-ProRule" id="PRU00433"/>
    </source>
</evidence>
<evidence type="ECO:0000313" key="7">
    <source>
        <dbReference type="EMBL" id="QDU94035.1"/>
    </source>
</evidence>
<dbReference type="InterPro" id="IPR036909">
    <property type="entry name" value="Cyt_c-like_dom_sf"/>
</dbReference>
<dbReference type="RefSeq" id="WP_145051755.1">
    <property type="nucleotide sequence ID" value="NZ_CP036433.1"/>
</dbReference>
<evidence type="ECO:0000259" key="6">
    <source>
        <dbReference type="PROSITE" id="PS51007"/>
    </source>
</evidence>
<feature type="domain" description="Cytochrome c" evidence="6">
    <location>
        <begin position="25"/>
        <end position="113"/>
    </location>
</feature>
<dbReference type="InterPro" id="IPR009056">
    <property type="entry name" value="Cyt_c-like_dom"/>
</dbReference>
<accession>A0A518DQB8</accession>
<feature type="signal peptide" evidence="5">
    <location>
        <begin position="1"/>
        <end position="22"/>
    </location>
</feature>
<dbReference type="OrthoDB" id="221599at2"/>
<dbReference type="Pfam" id="PF07635">
    <property type="entry name" value="PSCyt1"/>
    <property type="match status" value="1"/>
</dbReference>
<dbReference type="Gene3D" id="1.10.760.10">
    <property type="entry name" value="Cytochrome c-like domain"/>
    <property type="match status" value="1"/>
</dbReference>
<dbReference type="Proteomes" id="UP000317648">
    <property type="component" value="Chromosome"/>
</dbReference>
<keyword evidence="5" id="KW-0732">Signal</keyword>
<keyword evidence="1 4" id="KW-0349">Heme</keyword>
<dbReference type="EMBL" id="CP036433">
    <property type="protein sequence ID" value="QDU94035.1"/>
    <property type="molecule type" value="Genomic_DNA"/>
</dbReference>
<dbReference type="InterPro" id="IPR011478">
    <property type="entry name" value="DUF1585"/>
</dbReference>
<sequence precursor="true">MTHRTAILFLLLTLVFPGPLCAVETDTADLQERFTAQIAPLLQTSCMDCHGADTQEGNVALHQLGGDLTAPASIAIWGRVLEQLETGAMPPSGEPQPTAAQRQAIVDWLQETLVRAGRGFELQAKRLLPEYGNRVSHALLFSGEIQTPAYTPARLWRISPHIYRGKRYQLQVAGGIEAEPVAYSSKSSGIRDYASQEVMDESGFLALQAALDDILTNQLRVKPGFQAIAEAKGQPSPEAMERVIAEEFLRATGRPINDDERARFLAFMTANIRQGGNESGLKITMLAIYLSTEAVYRMELGRGEPDAFGRRQLSPPEVALAIAYAFGDTPPAEVSILQQALRNDRLTKRSDIEAVVRQMIAAGAPPVRHELPAAFFARIVQSDDDRGFGWHPRVVRFFDEFFQYSKAAGTFKDSPGAPIGSRALTAAPQGFIAEIVNEDRHVFEELLTSPRFNENQEALLARLDALYQKKLSKTPESQHAGITAWYNDGLKSAKRLRQETFRAGILTHNSWLIAHSTNAENHPVHRGIWIRERLLAGNLPDLPIDVDATIPEGPDRTLRERHAVTRAQSCWKCHQSFDPLGMPFESFDDRGWVRTARYFDKGKNAYLPAPHLSEEELEKLRQKSEIVVIPVDATGGISGTGEPDIDGPVHDARELVQRLARSTRVRQSIIRHAFRFWMGRNEMLSDSQTLIAADQAYVTSGGKFSEVLVALLTSDSFLLRKDDSASTSASRPH</sequence>
<dbReference type="AlphaFoldDB" id="A0A518DQB8"/>
<keyword evidence="3 4" id="KW-0408">Iron</keyword>
<proteinExistence type="predicted"/>
<keyword evidence="2 4" id="KW-0479">Metal-binding</keyword>
<dbReference type="PROSITE" id="PS51007">
    <property type="entry name" value="CYTC"/>
    <property type="match status" value="1"/>
</dbReference>
<evidence type="ECO:0000256" key="3">
    <source>
        <dbReference type="ARBA" id="ARBA00023004"/>
    </source>
</evidence>
<dbReference type="GO" id="GO:0009055">
    <property type="term" value="F:electron transfer activity"/>
    <property type="evidence" value="ECO:0007669"/>
    <property type="project" value="InterPro"/>
</dbReference>
<dbReference type="InterPro" id="IPR013039">
    <property type="entry name" value="DUF1588"/>
</dbReference>
<dbReference type="GO" id="GO:0046872">
    <property type="term" value="F:metal ion binding"/>
    <property type="evidence" value="ECO:0007669"/>
    <property type="project" value="UniProtKB-KW"/>
</dbReference>
<keyword evidence="8" id="KW-1185">Reference proteome</keyword>
<gene>
    <name evidence="7" type="ORF">Pla8534_18210</name>
</gene>
<reference evidence="7 8" key="1">
    <citation type="submission" date="2019-02" db="EMBL/GenBank/DDBJ databases">
        <title>Deep-cultivation of Planctomycetes and their phenomic and genomic characterization uncovers novel biology.</title>
        <authorList>
            <person name="Wiegand S."/>
            <person name="Jogler M."/>
            <person name="Boedeker C."/>
            <person name="Pinto D."/>
            <person name="Vollmers J."/>
            <person name="Rivas-Marin E."/>
            <person name="Kohn T."/>
            <person name="Peeters S.H."/>
            <person name="Heuer A."/>
            <person name="Rast P."/>
            <person name="Oberbeckmann S."/>
            <person name="Bunk B."/>
            <person name="Jeske O."/>
            <person name="Meyerdierks A."/>
            <person name="Storesund J.E."/>
            <person name="Kallscheuer N."/>
            <person name="Luecker S."/>
            <person name="Lage O.M."/>
            <person name="Pohl T."/>
            <person name="Merkel B.J."/>
            <person name="Hornburger P."/>
            <person name="Mueller R.-W."/>
            <person name="Bruemmer F."/>
            <person name="Labrenz M."/>
            <person name="Spormann A.M."/>
            <person name="Op den Camp H."/>
            <person name="Overmann J."/>
            <person name="Amann R."/>
            <person name="Jetten M.S.M."/>
            <person name="Mascher T."/>
            <person name="Medema M.H."/>
            <person name="Devos D.P."/>
            <person name="Kaster A.-K."/>
            <person name="Ovreas L."/>
            <person name="Rohde M."/>
            <person name="Galperin M.Y."/>
            <person name="Jogler C."/>
        </authorList>
    </citation>
    <scope>NUCLEOTIDE SEQUENCE [LARGE SCALE GENOMIC DNA]</scope>
    <source>
        <strain evidence="7 8">Pla85_3_4</strain>
    </source>
</reference>
<evidence type="ECO:0000256" key="1">
    <source>
        <dbReference type="ARBA" id="ARBA00022617"/>
    </source>
</evidence>
<organism evidence="7 8">
    <name type="scientific">Lignipirellula cremea</name>
    <dbReference type="NCBI Taxonomy" id="2528010"/>
    <lineage>
        <taxon>Bacteria</taxon>
        <taxon>Pseudomonadati</taxon>
        <taxon>Planctomycetota</taxon>
        <taxon>Planctomycetia</taxon>
        <taxon>Pirellulales</taxon>
        <taxon>Pirellulaceae</taxon>
        <taxon>Lignipirellula</taxon>
    </lineage>
</organism>
<dbReference type="GO" id="GO:0020037">
    <property type="term" value="F:heme binding"/>
    <property type="evidence" value="ECO:0007669"/>
    <property type="project" value="InterPro"/>
</dbReference>
<dbReference type="SUPFAM" id="SSF46626">
    <property type="entry name" value="Cytochrome c"/>
    <property type="match status" value="1"/>
</dbReference>
<evidence type="ECO:0000313" key="8">
    <source>
        <dbReference type="Proteomes" id="UP000317648"/>
    </source>
</evidence>
<dbReference type="InterPro" id="IPR011429">
    <property type="entry name" value="Cyt_c_Planctomycete-type"/>
</dbReference>
<name>A0A518DQB8_9BACT</name>